<keyword evidence="4" id="KW-1185">Reference proteome</keyword>
<reference evidence="3 4" key="1">
    <citation type="submission" date="2019-02" db="EMBL/GenBank/DDBJ databases">
        <title>Bacterial novel species Emticicia sp. 17J42-9 isolated from soil.</title>
        <authorList>
            <person name="Jung H.-Y."/>
        </authorList>
    </citation>
    <scope>NUCLEOTIDE SEQUENCE [LARGE SCALE GENOMIC DNA]</scope>
    <source>
        <strain evidence="3 4">17J42-9</strain>
    </source>
</reference>
<dbReference type="Pfam" id="PF16130">
    <property type="entry name" value="DUF4842"/>
    <property type="match status" value="1"/>
</dbReference>
<keyword evidence="1" id="KW-0732">Signal</keyword>
<gene>
    <name evidence="3" type="ORF">EWM59_11745</name>
</gene>
<comment type="caution">
    <text evidence="3">The sequence shown here is derived from an EMBL/GenBank/DDBJ whole genome shotgun (WGS) entry which is preliminary data.</text>
</comment>
<name>A0A4Q5M0M2_9BACT</name>
<evidence type="ECO:0000256" key="1">
    <source>
        <dbReference type="SAM" id="SignalP"/>
    </source>
</evidence>
<evidence type="ECO:0000313" key="4">
    <source>
        <dbReference type="Proteomes" id="UP000293162"/>
    </source>
</evidence>
<evidence type="ECO:0000313" key="3">
    <source>
        <dbReference type="EMBL" id="RYU95565.1"/>
    </source>
</evidence>
<dbReference type="PROSITE" id="PS51257">
    <property type="entry name" value="PROKAR_LIPOPROTEIN"/>
    <property type="match status" value="1"/>
</dbReference>
<dbReference type="InterPro" id="IPR031025">
    <property type="entry name" value="LruC_dom"/>
</dbReference>
<organism evidence="3 4">
    <name type="scientific">Emticicia agri</name>
    <dbReference type="NCBI Taxonomy" id="2492393"/>
    <lineage>
        <taxon>Bacteria</taxon>
        <taxon>Pseudomonadati</taxon>
        <taxon>Bacteroidota</taxon>
        <taxon>Cytophagia</taxon>
        <taxon>Cytophagales</taxon>
        <taxon>Leadbetterellaceae</taxon>
        <taxon>Emticicia</taxon>
    </lineage>
</organism>
<dbReference type="EMBL" id="SEWF01000014">
    <property type="protein sequence ID" value="RYU95565.1"/>
    <property type="molecule type" value="Genomic_DNA"/>
</dbReference>
<sequence length="736" mass="79038">MFKNYRYRFSLISLTAVVLFFASCVKVDFSKETEVATPKLFTNGVSIPSDFKWSSVKTMDFRVAVDDKYAGKYFYRLELYDNDPKLGPKANLLGAGMAKKGQDFSGKIVIPTLLQYVYLKQTSPVGIPSVSMLKVAGVTSLNVTQIIPQNSFRESGISESYANARVSSNTSVVVPANALQLTGGATVVVESGKSYVVKSGVTFTGQIDANNGTNNAKIYIEGTWTNKSYTITLGNNNALYTTTSGKIELNNIVQNTEGAFLNYGTTSLTDLSTSNQALYVNYGTLNATKASFSNGSFTNFGTATFQSLASTTASTKIRNEGNLTVTTATLNNATLEAACYTKIGTLTTNGVIVNVTDKALLTVANVDGAGTRYNIASGGILEVSGTAKFNSNRNYMAGPSSGKAVARLKKVDVANQWQAITYSGNLEVACSEHTPNEQWSTYYITESPATIVPYDKSTVVIAATTCNAGGNNDKGAGTTPVDQTVSEINLGTFSYAFEDNWPELGDYDLNDFVVDMNITKFQNTSNKVTKVALKGKILSVGASKRLAAAVQLDGIAPGSVKSVTYSRTNLVGSVLKLGSNGVEADQASAVVTIVDDAHKAFGVSDTPFISTQDGKYSPLEVVITIEFATPLDNFTYQTLNVFIVNNTQNSTGRSEVHLVGYAATDKIDKRLIENMKGSKLSASDPFKSVNNEPWGLSTPVSFTYPLEGKNIKVVYPKFENWAVSGGVKDTDWYLLK</sequence>
<dbReference type="NCBIfam" id="TIGR04456">
    <property type="entry name" value="LruC_dom"/>
    <property type="match status" value="1"/>
</dbReference>
<proteinExistence type="predicted"/>
<feature type="signal peptide" evidence="1">
    <location>
        <begin position="1"/>
        <end position="22"/>
    </location>
</feature>
<evidence type="ECO:0000259" key="2">
    <source>
        <dbReference type="Pfam" id="PF16130"/>
    </source>
</evidence>
<dbReference type="InterPro" id="IPR032295">
    <property type="entry name" value="DUF4842"/>
</dbReference>
<dbReference type="OrthoDB" id="1204817at2"/>
<protein>
    <submittedName>
        <fullName evidence="3">LruC domain-containing protein</fullName>
    </submittedName>
</protein>
<dbReference type="Proteomes" id="UP000293162">
    <property type="component" value="Unassembled WGS sequence"/>
</dbReference>
<dbReference type="AlphaFoldDB" id="A0A4Q5M0M2"/>
<feature type="chain" id="PRO_5020885677" evidence="1">
    <location>
        <begin position="23"/>
        <end position="736"/>
    </location>
</feature>
<accession>A0A4Q5M0M2</accession>
<feature type="domain" description="DUF4842" evidence="2">
    <location>
        <begin position="526"/>
        <end position="733"/>
    </location>
</feature>